<dbReference type="EMBL" id="CAUEEQ010026193">
    <property type="protein sequence ID" value="CAJ0946937.1"/>
    <property type="molecule type" value="Genomic_DNA"/>
</dbReference>
<evidence type="ECO:0000313" key="3">
    <source>
        <dbReference type="Proteomes" id="UP001176940"/>
    </source>
</evidence>
<dbReference type="InterPro" id="IPR006917">
    <property type="entry name" value="SOUL_heme-bd"/>
</dbReference>
<evidence type="ECO:0008006" key="4">
    <source>
        <dbReference type="Google" id="ProtNLM"/>
    </source>
</evidence>
<evidence type="ECO:0000313" key="2">
    <source>
        <dbReference type="EMBL" id="CAJ0946937.1"/>
    </source>
</evidence>
<sequence length="186" mass="21272">MAEPIQQLTRSGRTEERQKVPFLLLSSKEKCGEVIYEKRQYGKAKWACIKMKEERYEQSICMGFMKLMRYICEQNSTGTYLGMTIPILTTVHTDELRTGLTRSVTVAYYIPNHLQDDPPEPTDQEIIIEEWPATIVFSSPISVGVTVSTYGQIDHEEVQLIPDFLFIFDFSKSGDSDSNADWAPES</sequence>
<organism evidence="2 3">
    <name type="scientific">Ranitomeya imitator</name>
    <name type="common">mimic poison frog</name>
    <dbReference type="NCBI Taxonomy" id="111125"/>
    <lineage>
        <taxon>Eukaryota</taxon>
        <taxon>Metazoa</taxon>
        <taxon>Chordata</taxon>
        <taxon>Craniata</taxon>
        <taxon>Vertebrata</taxon>
        <taxon>Euteleostomi</taxon>
        <taxon>Amphibia</taxon>
        <taxon>Batrachia</taxon>
        <taxon>Anura</taxon>
        <taxon>Neobatrachia</taxon>
        <taxon>Hyloidea</taxon>
        <taxon>Dendrobatidae</taxon>
        <taxon>Dendrobatinae</taxon>
        <taxon>Ranitomeya</taxon>
    </lineage>
</organism>
<accession>A0ABN9LQP1</accession>
<reference evidence="2" key="1">
    <citation type="submission" date="2023-07" db="EMBL/GenBank/DDBJ databases">
        <authorList>
            <person name="Stuckert A."/>
        </authorList>
    </citation>
    <scope>NUCLEOTIDE SEQUENCE</scope>
</reference>
<keyword evidence="3" id="KW-1185">Reference proteome</keyword>
<gene>
    <name evidence="2" type="ORF">RIMI_LOCUS11522148</name>
</gene>
<dbReference type="PANTHER" id="PTHR11220">
    <property type="entry name" value="HEME-BINDING PROTEIN-RELATED"/>
    <property type="match status" value="1"/>
</dbReference>
<evidence type="ECO:0000256" key="1">
    <source>
        <dbReference type="ARBA" id="ARBA00009817"/>
    </source>
</evidence>
<dbReference type="Pfam" id="PF04832">
    <property type="entry name" value="SOUL"/>
    <property type="match status" value="1"/>
</dbReference>
<protein>
    <recommendedName>
        <fullName evidence="4">Heme-binding protein 1</fullName>
    </recommendedName>
</protein>
<proteinExistence type="inferred from homology"/>
<dbReference type="SUPFAM" id="SSF55136">
    <property type="entry name" value="Probable bacterial effector-binding domain"/>
    <property type="match status" value="1"/>
</dbReference>
<dbReference type="Gene3D" id="3.20.80.10">
    <property type="entry name" value="Regulatory factor, effector binding domain"/>
    <property type="match status" value="1"/>
</dbReference>
<dbReference type="PANTHER" id="PTHR11220:SF7">
    <property type="entry name" value="SOUL PROTEIN"/>
    <property type="match status" value="1"/>
</dbReference>
<comment type="caution">
    <text evidence="2">The sequence shown here is derived from an EMBL/GenBank/DDBJ whole genome shotgun (WGS) entry which is preliminary data.</text>
</comment>
<dbReference type="Proteomes" id="UP001176940">
    <property type="component" value="Unassembled WGS sequence"/>
</dbReference>
<name>A0ABN9LQP1_9NEOB</name>
<comment type="similarity">
    <text evidence="1">Belongs to the HEBP family.</text>
</comment>
<dbReference type="InterPro" id="IPR011256">
    <property type="entry name" value="Reg_factor_effector_dom_sf"/>
</dbReference>